<dbReference type="GO" id="GO:0003677">
    <property type="term" value="F:DNA binding"/>
    <property type="evidence" value="ECO:0007669"/>
    <property type="project" value="UniProtKB-KW"/>
</dbReference>
<evidence type="ECO:0000313" key="20">
    <source>
        <dbReference type="EMBL" id="HIW96201.1"/>
    </source>
</evidence>
<evidence type="ECO:0000256" key="9">
    <source>
        <dbReference type="ARBA" id="ARBA00023125"/>
    </source>
</evidence>
<dbReference type="GO" id="GO:0005524">
    <property type="term" value="F:ATP binding"/>
    <property type="evidence" value="ECO:0007669"/>
    <property type="project" value="UniProtKB-UniRule"/>
</dbReference>
<dbReference type="InterPro" id="IPR027417">
    <property type="entry name" value="P-loop_NTPase"/>
</dbReference>
<evidence type="ECO:0000313" key="21">
    <source>
        <dbReference type="Proteomes" id="UP000824189"/>
    </source>
</evidence>
<dbReference type="InterPro" id="IPR011604">
    <property type="entry name" value="PDDEXK-like_dom_sf"/>
</dbReference>
<keyword evidence="10" id="KW-0234">DNA repair</keyword>
<evidence type="ECO:0000256" key="1">
    <source>
        <dbReference type="ARBA" id="ARBA00009922"/>
    </source>
</evidence>
<evidence type="ECO:0000256" key="16">
    <source>
        <dbReference type="SAM" id="Coils"/>
    </source>
</evidence>
<dbReference type="InterPro" id="IPR013986">
    <property type="entry name" value="DExx_box_DNA_helicase_dom_sf"/>
</dbReference>
<dbReference type="EMBL" id="DXFZ01000087">
    <property type="protein sequence ID" value="HIW96201.1"/>
    <property type="molecule type" value="Genomic_DNA"/>
</dbReference>
<dbReference type="InterPro" id="IPR014017">
    <property type="entry name" value="DNA_helicase_UvrD-like_C"/>
</dbReference>
<evidence type="ECO:0000256" key="2">
    <source>
        <dbReference type="ARBA" id="ARBA00022722"/>
    </source>
</evidence>
<proteinExistence type="inferred from homology"/>
<feature type="coiled-coil region" evidence="16">
    <location>
        <begin position="189"/>
        <end position="220"/>
    </location>
</feature>
<reference evidence="20" key="1">
    <citation type="journal article" date="2021" name="PeerJ">
        <title>Extensive microbial diversity within the chicken gut microbiome revealed by metagenomics and culture.</title>
        <authorList>
            <person name="Gilroy R."/>
            <person name="Ravi A."/>
            <person name="Getino M."/>
            <person name="Pursley I."/>
            <person name="Horton D.L."/>
            <person name="Alikhan N.F."/>
            <person name="Baker D."/>
            <person name="Gharbi K."/>
            <person name="Hall N."/>
            <person name="Watson M."/>
            <person name="Adriaenssens E.M."/>
            <person name="Foster-Nyarko E."/>
            <person name="Jarju S."/>
            <person name="Secka A."/>
            <person name="Antonio M."/>
            <person name="Oren A."/>
            <person name="Chaudhuri R.R."/>
            <person name="La Ragione R."/>
            <person name="Hildebrand F."/>
            <person name="Pallen M.J."/>
        </authorList>
    </citation>
    <scope>NUCLEOTIDE SEQUENCE</scope>
    <source>
        <strain evidence="20">4376</strain>
    </source>
</reference>
<evidence type="ECO:0000256" key="14">
    <source>
        <dbReference type="ARBA" id="ARBA00048988"/>
    </source>
</evidence>
<evidence type="ECO:0000256" key="3">
    <source>
        <dbReference type="ARBA" id="ARBA00022741"/>
    </source>
</evidence>
<dbReference type="Pfam" id="PF13361">
    <property type="entry name" value="UvrD_C"/>
    <property type="match status" value="1"/>
</dbReference>
<evidence type="ECO:0000256" key="12">
    <source>
        <dbReference type="ARBA" id="ARBA00034617"/>
    </source>
</evidence>
<evidence type="ECO:0000256" key="4">
    <source>
        <dbReference type="ARBA" id="ARBA00022763"/>
    </source>
</evidence>
<dbReference type="CDD" id="cd17932">
    <property type="entry name" value="DEXQc_UvrD"/>
    <property type="match status" value="1"/>
</dbReference>
<dbReference type="InterPro" id="IPR014016">
    <property type="entry name" value="UvrD-like_ATP-bd"/>
</dbReference>
<dbReference type="Gene3D" id="3.90.320.10">
    <property type="match status" value="1"/>
</dbReference>
<dbReference type="SUPFAM" id="SSF52540">
    <property type="entry name" value="P-loop containing nucleoside triphosphate hydrolases"/>
    <property type="match status" value="1"/>
</dbReference>
<protein>
    <recommendedName>
        <fullName evidence="13">DNA 3'-5' helicase</fullName>
        <ecNumber evidence="13">5.6.2.4</ecNumber>
    </recommendedName>
</protein>
<dbReference type="GO" id="GO:0043138">
    <property type="term" value="F:3'-5' DNA helicase activity"/>
    <property type="evidence" value="ECO:0007669"/>
    <property type="project" value="UniProtKB-EC"/>
</dbReference>
<dbReference type="PANTHER" id="PTHR11070">
    <property type="entry name" value="UVRD / RECB / PCRA DNA HELICASE FAMILY MEMBER"/>
    <property type="match status" value="1"/>
</dbReference>
<comment type="similarity">
    <text evidence="1">Belongs to the helicase family. UvrD subfamily.</text>
</comment>
<dbReference type="AlphaFoldDB" id="A0A9D1RX96"/>
<keyword evidence="6 15" id="KW-0347">Helicase</keyword>
<feature type="compositionally biased region" description="Polar residues" evidence="17">
    <location>
        <begin position="777"/>
        <end position="786"/>
    </location>
</feature>
<dbReference type="InterPro" id="IPR000212">
    <property type="entry name" value="DNA_helicase_UvrD/REP"/>
</dbReference>
<evidence type="ECO:0000256" key="17">
    <source>
        <dbReference type="SAM" id="MobiDB-lite"/>
    </source>
</evidence>
<keyword evidence="5 15" id="KW-0378">Hydrolase</keyword>
<keyword evidence="11" id="KW-0413">Isomerase</keyword>
<dbReference type="Gene3D" id="3.40.50.300">
    <property type="entry name" value="P-loop containing nucleotide triphosphate hydrolases"/>
    <property type="match status" value="3"/>
</dbReference>
<comment type="catalytic activity">
    <reaction evidence="12">
        <text>Couples ATP hydrolysis with the unwinding of duplex DNA by translocating in the 3'-5' direction.</text>
        <dbReference type="EC" id="5.6.2.4"/>
    </reaction>
</comment>
<comment type="caution">
    <text evidence="20">The sequence shown here is derived from an EMBL/GenBank/DDBJ whole genome shotgun (WGS) entry which is preliminary data.</text>
</comment>
<evidence type="ECO:0000256" key="5">
    <source>
        <dbReference type="ARBA" id="ARBA00022801"/>
    </source>
</evidence>
<keyword evidence="4" id="KW-0227">DNA damage</keyword>
<keyword evidence="9" id="KW-0238">DNA-binding</keyword>
<organism evidence="20 21">
    <name type="scientific">Candidatus Corynebacterium gallistercoris</name>
    <dbReference type="NCBI Taxonomy" id="2838530"/>
    <lineage>
        <taxon>Bacteria</taxon>
        <taxon>Bacillati</taxon>
        <taxon>Actinomycetota</taxon>
        <taxon>Actinomycetes</taxon>
        <taxon>Mycobacteriales</taxon>
        <taxon>Corynebacteriaceae</taxon>
        <taxon>Corynebacterium</taxon>
    </lineage>
</organism>
<dbReference type="GO" id="GO:0000725">
    <property type="term" value="P:recombinational repair"/>
    <property type="evidence" value="ECO:0007669"/>
    <property type="project" value="TreeGrafter"/>
</dbReference>
<name>A0A9D1RX96_9CORY</name>
<feature type="region of interest" description="Disordered" evidence="17">
    <location>
        <begin position="766"/>
        <end position="802"/>
    </location>
</feature>
<dbReference type="GO" id="GO:0033202">
    <property type="term" value="C:DNA helicase complex"/>
    <property type="evidence" value="ECO:0007669"/>
    <property type="project" value="TreeGrafter"/>
</dbReference>
<sequence length="1219" mass="134472">MSNNTRPYAAPGSPVISPEELSRLLGQRFAPTAQQAAVIGAEGHGAFLVVAGAGAGKTETMAARVVWLVANGFVLPEQVLGLTFTRKAAAELGERVRARLDALARSSFMDQLAADDPRRDALNNIAPTVSTYDSYAGAVVREYGLLLPAEPTARIVGEAEQWMIARDVVRTWPDLLTGEVSQASLIEMVQKLSEEMDSHLASLEAVEDTTRAAIANLENLEPGPRVRSGDGMSKDNRVFLTAQLSRLDLLDLVKAYRRTLQEKNLQTFGQQMSMAAQLVQAHPQVGQEQRRRFRVVLLDEYQDTGHAQRVLLRGLYGSGQDDGLSVTAVGDPMQSIYMFRGATASNLENFRTDFPTAAGMPAEKLQLTTSWRNPSVVLDLANEVSGWSMDTGRLVEPLEPRPDAPDGDVSLAFFDEEQQEVQWLAQKLADHWQEYQRQLEMAIDPSQVHPFSAAVLVRKNRQAIPIYNKLQELGVPADMTAGPGLLDIPEVADVYATLRILVDPSDDAALLRLLMGPRWNLGAADLAVLGRRARQIANRGHADDDQGYPEPHDDVNEMDRWLQRRAERIEDLGLTGYPSELVDKALEVIPDDAQVPVGLADALADFTDAEAQGMSAWGAQRIRELSQELGYLRRHSMSKPLPDLVADIEHMMGVRTEVLTRWHKDQNSSVGTSHLDRFATIVREFSELSSASPSALVEYLRTAHQQEDGLEPGEVIRRENTVQILTVHKAKGLEWDIVAVPHASRNNFGDQVEARAESTWATAAQVLPTDLRGDAQGNESPSSTDRPSAMPARPAMPATMPVLDTTDADNRAAHNNSVAKFKKQVAQVRAKEDDRVFYVAITRTERVLLISGSAFDQGVKGRDPAVMLVLLRNYLELMRGGEGIVTWSPLGKVYGDNAYKSEDEPPRETVLMLPPVEVNRLRMEAEEARKNAEKAEPIRATWPAASPVAGDPGSQEGADMVRHYMASGDAVFGGDATSASPADPGTQAHSWDVETELLIGEFQDQAKAHVTVPMDVRMTATEAVAVRRDAAEYARRKRRPVPLQPKPFAKRGTAFHNWLEDRYNQVSLLDEDQLPGAADATYDDPQLERLKAAFLESEWADRQPASVEGAYSVVLGNHVFEGRIDAVFHFSSGPTEGWMIVDWKTGKKPVGQEMKAAEMQLAVYRLAWAKVLSQKLGVEVPVDNVRAAFHYVAFNETFEPRTLPTAEELDQLWNVDPQR</sequence>
<dbReference type="PANTHER" id="PTHR11070:SF55">
    <property type="entry name" value="DNA 3'-5' HELICASE"/>
    <property type="match status" value="1"/>
</dbReference>
<dbReference type="Pfam" id="PF00580">
    <property type="entry name" value="UvrD-helicase"/>
    <property type="match status" value="1"/>
</dbReference>
<dbReference type="PROSITE" id="PS51198">
    <property type="entry name" value="UVRD_HELICASE_ATP_BIND"/>
    <property type="match status" value="1"/>
</dbReference>
<comment type="catalytic activity">
    <reaction evidence="14">
        <text>ATP + H2O = ADP + phosphate + H(+)</text>
        <dbReference type="Rhea" id="RHEA:13065"/>
        <dbReference type="ChEBI" id="CHEBI:15377"/>
        <dbReference type="ChEBI" id="CHEBI:15378"/>
        <dbReference type="ChEBI" id="CHEBI:30616"/>
        <dbReference type="ChEBI" id="CHEBI:43474"/>
        <dbReference type="ChEBI" id="CHEBI:456216"/>
        <dbReference type="EC" id="5.6.2.4"/>
    </reaction>
</comment>
<evidence type="ECO:0000256" key="6">
    <source>
        <dbReference type="ARBA" id="ARBA00022806"/>
    </source>
</evidence>
<accession>A0A9D1RX96</accession>
<evidence type="ECO:0000256" key="15">
    <source>
        <dbReference type="PROSITE-ProRule" id="PRU00560"/>
    </source>
</evidence>
<keyword evidence="3 15" id="KW-0547">Nucleotide-binding</keyword>
<gene>
    <name evidence="20" type="ORF">H9867_06945</name>
</gene>
<reference evidence="20" key="2">
    <citation type="submission" date="2021-04" db="EMBL/GenBank/DDBJ databases">
        <authorList>
            <person name="Gilroy R."/>
        </authorList>
    </citation>
    <scope>NUCLEOTIDE SEQUENCE</scope>
    <source>
        <strain evidence="20">4376</strain>
    </source>
</reference>
<evidence type="ECO:0000256" key="11">
    <source>
        <dbReference type="ARBA" id="ARBA00023235"/>
    </source>
</evidence>
<evidence type="ECO:0000259" key="19">
    <source>
        <dbReference type="PROSITE" id="PS51217"/>
    </source>
</evidence>
<feature type="domain" description="UvrD-like helicase C-terminal" evidence="19">
    <location>
        <begin position="375"/>
        <end position="732"/>
    </location>
</feature>
<dbReference type="EC" id="5.6.2.4" evidence="13"/>
<keyword evidence="7" id="KW-0269">Exonuclease</keyword>
<evidence type="ECO:0000256" key="13">
    <source>
        <dbReference type="ARBA" id="ARBA00034808"/>
    </source>
</evidence>
<dbReference type="GO" id="GO:0005829">
    <property type="term" value="C:cytosol"/>
    <property type="evidence" value="ECO:0007669"/>
    <property type="project" value="TreeGrafter"/>
</dbReference>
<evidence type="ECO:0000256" key="8">
    <source>
        <dbReference type="ARBA" id="ARBA00022840"/>
    </source>
</evidence>
<dbReference type="GO" id="GO:0004527">
    <property type="term" value="F:exonuclease activity"/>
    <property type="evidence" value="ECO:0007669"/>
    <property type="project" value="UniProtKB-KW"/>
</dbReference>
<dbReference type="Pfam" id="PF12705">
    <property type="entry name" value="PDDEXK_1"/>
    <property type="match status" value="1"/>
</dbReference>
<feature type="binding site" evidence="15">
    <location>
        <begin position="51"/>
        <end position="58"/>
    </location>
    <ligand>
        <name>ATP</name>
        <dbReference type="ChEBI" id="CHEBI:30616"/>
    </ligand>
</feature>
<evidence type="ECO:0000256" key="10">
    <source>
        <dbReference type="ARBA" id="ARBA00023204"/>
    </source>
</evidence>
<dbReference type="Gene3D" id="1.10.486.10">
    <property type="entry name" value="PCRA, domain 4"/>
    <property type="match status" value="1"/>
</dbReference>
<dbReference type="Gene3D" id="1.10.10.160">
    <property type="match status" value="1"/>
</dbReference>
<dbReference type="InterPro" id="IPR038726">
    <property type="entry name" value="PDDEXK_AddAB-type"/>
</dbReference>
<dbReference type="PROSITE" id="PS51217">
    <property type="entry name" value="UVRD_HELICASE_CTER"/>
    <property type="match status" value="1"/>
</dbReference>
<keyword evidence="16" id="KW-0175">Coiled coil</keyword>
<keyword evidence="8 15" id="KW-0067">ATP-binding</keyword>
<keyword evidence="2" id="KW-0540">Nuclease</keyword>
<feature type="domain" description="UvrD-like helicase ATP-binding" evidence="18">
    <location>
        <begin position="30"/>
        <end position="374"/>
    </location>
</feature>
<feature type="compositionally biased region" description="Low complexity" evidence="17">
    <location>
        <begin position="789"/>
        <end position="801"/>
    </location>
</feature>
<evidence type="ECO:0000259" key="18">
    <source>
        <dbReference type="PROSITE" id="PS51198"/>
    </source>
</evidence>
<evidence type="ECO:0000256" key="7">
    <source>
        <dbReference type="ARBA" id="ARBA00022839"/>
    </source>
</evidence>
<dbReference type="Proteomes" id="UP000824189">
    <property type="component" value="Unassembled WGS sequence"/>
</dbReference>